<dbReference type="InterPro" id="IPR018211">
    <property type="entry name" value="ADH_Fe_CS"/>
</dbReference>
<evidence type="ECO:0000256" key="4">
    <source>
        <dbReference type="ARBA" id="ARBA00023027"/>
    </source>
</evidence>
<evidence type="ECO:0000256" key="6">
    <source>
        <dbReference type="ARBA" id="ARBA00039147"/>
    </source>
</evidence>
<comment type="pathway">
    <text evidence="5">Polyol metabolism; glycerol fermentation; glycerone phosphate from glycerol (oxidative route): step 1/2.</text>
</comment>
<protein>
    <recommendedName>
        <fullName evidence="7">Glycerol dehydrogenase</fullName>
        <ecNumber evidence="6">1.1.1.6</ecNumber>
    </recommendedName>
</protein>
<organism evidence="10 11">
    <name type="scientific">Rhizobium herbae</name>
    <dbReference type="NCBI Taxonomy" id="508661"/>
    <lineage>
        <taxon>Bacteria</taxon>
        <taxon>Pseudomonadati</taxon>
        <taxon>Pseudomonadota</taxon>
        <taxon>Alphaproteobacteria</taxon>
        <taxon>Hyphomicrobiales</taxon>
        <taxon>Rhizobiaceae</taxon>
        <taxon>Rhizobium/Agrobacterium group</taxon>
        <taxon>Rhizobium</taxon>
    </lineage>
</organism>
<evidence type="ECO:0000256" key="7">
    <source>
        <dbReference type="ARBA" id="ARBA00040132"/>
    </source>
</evidence>
<proteinExistence type="inferred from homology"/>
<dbReference type="CDD" id="cd08170">
    <property type="entry name" value="GlyDH"/>
    <property type="match status" value="1"/>
</dbReference>
<dbReference type="PIRSF" id="PIRSF000112">
    <property type="entry name" value="Glycerol_dehydrogenase"/>
    <property type="match status" value="1"/>
</dbReference>
<evidence type="ECO:0000256" key="8">
    <source>
        <dbReference type="ARBA" id="ARBA00049006"/>
    </source>
</evidence>
<feature type="domain" description="Alcohol dehydrogenase iron-type/glycerol dehydrogenase GldA" evidence="9">
    <location>
        <begin position="18"/>
        <end position="164"/>
    </location>
</feature>
<dbReference type="SUPFAM" id="SSF56796">
    <property type="entry name" value="Dehydroquinate synthase-like"/>
    <property type="match status" value="1"/>
</dbReference>
<evidence type="ECO:0000313" key="10">
    <source>
        <dbReference type="EMBL" id="MBW9064707.1"/>
    </source>
</evidence>
<comment type="similarity">
    <text evidence="1">Belongs to the iron-containing alcohol dehydrogenase family.</text>
</comment>
<keyword evidence="11" id="KW-1185">Reference proteome</keyword>
<dbReference type="PANTHER" id="PTHR43616:SF5">
    <property type="entry name" value="GLYCEROL DEHYDROGENASE 1"/>
    <property type="match status" value="1"/>
</dbReference>
<evidence type="ECO:0000259" key="9">
    <source>
        <dbReference type="Pfam" id="PF00465"/>
    </source>
</evidence>
<accession>A0ABS7HBR2</accession>
<comment type="caution">
    <text evidence="10">The sequence shown here is derived from an EMBL/GenBank/DDBJ whole genome shotgun (WGS) entry which is preliminary data.</text>
</comment>
<dbReference type="Proteomes" id="UP000757604">
    <property type="component" value="Unassembled WGS sequence"/>
</dbReference>
<dbReference type="Pfam" id="PF00465">
    <property type="entry name" value="Fe-ADH"/>
    <property type="match status" value="1"/>
</dbReference>
<name>A0ABS7HBR2_9HYPH</name>
<dbReference type="Gene3D" id="1.20.1090.10">
    <property type="entry name" value="Dehydroquinate synthase-like - alpha domain"/>
    <property type="match status" value="1"/>
</dbReference>
<keyword evidence="4" id="KW-0520">NAD</keyword>
<dbReference type="RefSeq" id="WP_220372675.1">
    <property type="nucleotide sequence ID" value="NZ_JAEUAO010000003.1"/>
</dbReference>
<sequence length="367" mass="38527">MPDPLSIFDPQLNVFGAPSRYVQGREILDRIGGFAAQIGTSAVLVADIHILPLIEDILRQSLEKAGISIVILAFKGQLGLETARQLSTALGKDNPDIVIAAGGGRAIDAAKALADLRGLKLITVPTVASNDAPTSKNYVLYDDSDILIEVRHLGRNPDFVVVDTNILAGAPKAMFAAGLGDALSKKVEALACADGRGTTMFRARPTRLARAIASLCYDTLITHGAAAYDAAGSGKPNEAFDAAVEAMILMAGLGFESGGLSVPHALTRGLPLVSDVARKPHGFQVAYGLVVHHRLLGESLPPALTTLYRHAGLPLSLKALAGHAVDRTHFQTVAEASIAVPHMLNFPHPLTTKQIVDAMQAVEAEAA</sequence>
<dbReference type="EMBL" id="JAEUAO010000003">
    <property type="protein sequence ID" value="MBW9064707.1"/>
    <property type="molecule type" value="Genomic_DNA"/>
</dbReference>
<keyword evidence="3" id="KW-0560">Oxidoreductase</keyword>
<evidence type="ECO:0000313" key="11">
    <source>
        <dbReference type="Proteomes" id="UP000757604"/>
    </source>
</evidence>
<dbReference type="PROSITE" id="PS00913">
    <property type="entry name" value="ADH_IRON_1"/>
    <property type="match status" value="1"/>
</dbReference>
<comment type="catalytic activity">
    <reaction evidence="8">
        <text>glycerol + NAD(+) = dihydroxyacetone + NADH + H(+)</text>
        <dbReference type="Rhea" id="RHEA:13769"/>
        <dbReference type="ChEBI" id="CHEBI:15378"/>
        <dbReference type="ChEBI" id="CHEBI:16016"/>
        <dbReference type="ChEBI" id="CHEBI:17754"/>
        <dbReference type="ChEBI" id="CHEBI:57540"/>
        <dbReference type="ChEBI" id="CHEBI:57945"/>
        <dbReference type="EC" id="1.1.1.6"/>
    </reaction>
</comment>
<dbReference type="InterPro" id="IPR016205">
    <property type="entry name" value="Glycerol_DH"/>
</dbReference>
<dbReference type="Gene3D" id="3.40.50.1970">
    <property type="match status" value="1"/>
</dbReference>
<evidence type="ECO:0000256" key="3">
    <source>
        <dbReference type="ARBA" id="ARBA00023002"/>
    </source>
</evidence>
<dbReference type="EC" id="1.1.1.6" evidence="6"/>
<reference evidence="10 11" key="1">
    <citation type="journal article" date="2021" name="MBio">
        <title>Poor Competitiveness of Bradyrhizobium in Pigeon Pea Root Colonization in Indian Soils.</title>
        <authorList>
            <person name="Chalasani D."/>
            <person name="Basu A."/>
            <person name="Pullabhotla S.V.S.R.N."/>
            <person name="Jorrin B."/>
            <person name="Neal A.L."/>
            <person name="Poole P.S."/>
            <person name="Podile A.R."/>
            <person name="Tkacz A."/>
        </authorList>
    </citation>
    <scope>NUCLEOTIDE SEQUENCE [LARGE SCALE GENOMIC DNA]</scope>
    <source>
        <strain evidence="10 11">HU44</strain>
    </source>
</reference>
<evidence type="ECO:0000256" key="5">
    <source>
        <dbReference type="ARBA" id="ARBA00037918"/>
    </source>
</evidence>
<evidence type="ECO:0000256" key="1">
    <source>
        <dbReference type="ARBA" id="ARBA00007358"/>
    </source>
</evidence>
<evidence type="ECO:0000256" key="2">
    <source>
        <dbReference type="ARBA" id="ARBA00022723"/>
    </source>
</evidence>
<keyword evidence="2" id="KW-0479">Metal-binding</keyword>
<dbReference type="InterPro" id="IPR001670">
    <property type="entry name" value="ADH_Fe/GldA"/>
</dbReference>
<gene>
    <name evidence="10" type="ORF">JNB71_15430</name>
</gene>
<dbReference type="PANTHER" id="PTHR43616">
    <property type="entry name" value="GLYCEROL DEHYDROGENASE"/>
    <property type="match status" value="1"/>
</dbReference>